<dbReference type="HAMAP" id="MF_02075">
    <property type="entry name" value="Asp_tRNA_synth_type2"/>
    <property type="match status" value="1"/>
</dbReference>
<feature type="binding site" evidence="9">
    <location>
        <position position="358"/>
    </location>
    <ligand>
        <name>L-aspartate</name>
        <dbReference type="ChEBI" id="CHEBI:29991"/>
    </ligand>
</feature>
<dbReference type="SUPFAM" id="SSF50249">
    <property type="entry name" value="Nucleic acid-binding proteins"/>
    <property type="match status" value="1"/>
</dbReference>
<dbReference type="GO" id="GO:0005524">
    <property type="term" value="F:ATP binding"/>
    <property type="evidence" value="ECO:0007669"/>
    <property type="project" value="UniProtKB-UniRule"/>
</dbReference>
<dbReference type="Pfam" id="PF00152">
    <property type="entry name" value="tRNA-synt_2"/>
    <property type="match status" value="1"/>
</dbReference>
<dbReference type="GO" id="GO:0003723">
    <property type="term" value="F:RNA binding"/>
    <property type="evidence" value="ECO:0007669"/>
    <property type="project" value="TreeGrafter"/>
</dbReference>
<dbReference type="PANTHER" id="PTHR43450:SF1">
    <property type="entry name" value="ASPARTATE--TRNA LIGASE, CYTOPLASMIC"/>
    <property type="match status" value="1"/>
</dbReference>
<dbReference type="GO" id="GO:0050560">
    <property type="term" value="F:aspartate-tRNA(Asn) ligase activity"/>
    <property type="evidence" value="ECO:0007669"/>
    <property type="project" value="UniProtKB-EC"/>
</dbReference>
<dbReference type="Gene3D" id="2.40.50.140">
    <property type="entry name" value="Nucleic acid-binding proteins"/>
    <property type="match status" value="1"/>
</dbReference>
<feature type="binding site" evidence="9">
    <location>
        <begin position="215"/>
        <end position="217"/>
    </location>
    <ligand>
        <name>ATP</name>
        <dbReference type="ChEBI" id="CHEBI:30616"/>
    </ligand>
</feature>
<comment type="catalytic activity">
    <reaction evidence="9">
        <text>tRNA(Asx) + L-aspartate + ATP = L-aspartyl-tRNA(Asx) + AMP + diphosphate</text>
        <dbReference type="Rhea" id="RHEA:18349"/>
        <dbReference type="Rhea" id="RHEA-COMP:9710"/>
        <dbReference type="Rhea" id="RHEA-COMP:9711"/>
        <dbReference type="ChEBI" id="CHEBI:29991"/>
        <dbReference type="ChEBI" id="CHEBI:30616"/>
        <dbReference type="ChEBI" id="CHEBI:33019"/>
        <dbReference type="ChEBI" id="CHEBI:78442"/>
        <dbReference type="ChEBI" id="CHEBI:78516"/>
        <dbReference type="ChEBI" id="CHEBI:456215"/>
        <dbReference type="EC" id="6.1.1.23"/>
    </reaction>
</comment>
<organism evidence="11 12">
    <name type="scientific">Actinocatenispora rupis</name>
    <dbReference type="NCBI Taxonomy" id="519421"/>
    <lineage>
        <taxon>Bacteria</taxon>
        <taxon>Bacillati</taxon>
        <taxon>Actinomycetota</taxon>
        <taxon>Actinomycetes</taxon>
        <taxon>Micromonosporales</taxon>
        <taxon>Micromonosporaceae</taxon>
        <taxon>Actinocatenispora</taxon>
    </lineage>
</organism>
<feature type="binding site" evidence="9">
    <location>
        <position position="207"/>
    </location>
    <ligand>
        <name>L-aspartate</name>
        <dbReference type="ChEBI" id="CHEBI:29991"/>
    </ligand>
</feature>
<dbReference type="InterPro" id="IPR004365">
    <property type="entry name" value="NA-bd_OB_tRNA"/>
</dbReference>
<dbReference type="GO" id="GO:0005829">
    <property type="term" value="C:cytosol"/>
    <property type="evidence" value="ECO:0007669"/>
    <property type="project" value="TreeGrafter"/>
</dbReference>
<dbReference type="InterPro" id="IPR012340">
    <property type="entry name" value="NA-bd_OB-fold"/>
</dbReference>
<dbReference type="GO" id="GO:0017101">
    <property type="term" value="C:aminoacyl-tRNA synthetase multienzyme complex"/>
    <property type="evidence" value="ECO:0007669"/>
    <property type="project" value="TreeGrafter"/>
</dbReference>
<dbReference type="Gene3D" id="3.30.930.10">
    <property type="entry name" value="Bira Bifunctional Protein, Domain 2"/>
    <property type="match status" value="1"/>
</dbReference>
<sequence length="432" mass="47089">MNRILSSELAGHVGATVRLAGWVHRRRQLKSVAFLILRDRAGLAQVVVGEAARESLADLPEETVVDLTGTAVANPAAPGGVEVVDPTWTVLSGAAEPLPFDVYRPELRAGLPTLLDAAPFALRNARQRAPFELAAAGVAGFRSTLDGLGFTEVHTPKLVGYATESGANVFGVDYFGRKAYLAQSPQFYKQAMVGVFERVYEVGPVFRAEPHDTARHLAEYTSLDAELGFVQDHRDVVRVIREVFAGMIGTMADRAGAALAAADLTLPDVPAELPTVHFADALDLVGRATGEDLTGEQDLAPAHERWLSAWAEREHGSEWLVVEGYPTAKRAFYTHPDPDRPGYSRGFDLLFRGLELISGAQRLHRYADYVDAITARGEDIAPYASYLEFFRHGMPPHGGFAIGLERFVARLTGAANVREVTLFPRDLHRLTP</sequence>
<keyword evidence="4 9" id="KW-0436">Ligase</keyword>
<feature type="binding site" evidence="9">
    <location>
        <position position="362"/>
    </location>
    <ligand>
        <name>L-aspartate</name>
        <dbReference type="ChEBI" id="CHEBI:29991"/>
    </ligand>
</feature>
<keyword evidence="8 9" id="KW-0030">Aminoacyl-tRNA synthetase</keyword>
<evidence type="ECO:0000259" key="10">
    <source>
        <dbReference type="PROSITE" id="PS50862"/>
    </source>
</evidence>
<dbReference type="InterPro" id="IPR002312">
    <property type="entry name" value="Asp/Asn-tRNA-synth_IIb"/>
</dbReference>
<dbReference type="InterPro" id="IPR045864">
    <property type="entry name" value="aa-tRNA-synth_II/BPL/LPL"/>
</dbReference>
<accession>A0A8J3NAH4</accession>
<comment type="subunit">
    <text evidence="9">Homodimer.</text>
</comment>
<evidence type="ECO:0000256" key="5">
    <source>
        <dbReference type="ARBA" id="ARBA00022741"/>
    </source>
</evidence>
<dbReference type="GO" id="GO:0006422">
    <property type="term" value="P:aspartyl-tRNA aminoacylation"/>
    <property type="evidence" value="ECO:0007669"/>
    <property type="project" value="UniProtKB-UniRule"/>
</dbReference>
<feature type="binding site" evidence="9">
    <location>
        <position position="355"/>
    </location>
    <ligand>
        <name>ATP</name>
        <dbReference type="ChEBI" id="CHEBI:30616"/>
    </ligand>
</feature>
<name>A0A8J3NAH4_9ACTN</name>
<reference evidence="11" key="1">
    <citation type="submission" date="2021-01" db="EMBL/GenBank/DDBJ databases">
        <title>Whole genome shotgun sequence of Actinocatenispora rupis NBRC 107355.</title>
        <authorList>
            <person name="Komaki H."/>
            <person name="Tamura T."/>
        </authorList>
    </citation>
    <scope>NUCLEOTIDE SEQUENCE</scope>
    <source>
        <strain evidence="11">NBRC 107355</strain>
    </source>
</reference>
<comment type="similarity">
    <text evidence="2 9">Belongs to the class-II aminoacyl-tRNA synthetase family. Type 2 subfamily.</text>
</comment>
<dbReference type="NCBIfam" id="NF003483">
    <property type="entry name" value="PRK05159.1"/>
    <property type="match status" value="1"/>
</dbReference>
<evidence type="ECO:0000256" key="8">
    <source>
        <dbReference type="ARBA" id="ARBA00023146"/>
    </source>
</evidence>
<feature type="binding site" evidence="9">
    <location>
        <begin position="403"/>
        <end position="406"/>
    </location>
    <ligand>
        <name>ATP</name>
        <dbReference type="ChEBI" id="CHEBI:30616"/>
    </ligand>
</feature>
<feature type="binding site" evidence="9">
    <location>
        <begin position="207"/>
        <end position="209"/>
    </location>
    <ligand>
        <name>ATP</name>
        <dbReference type="ChEBI" id="CHEBI:30616"/>
    </ligand>
</feature>
<evidence type="ECO:0000313" key="11">
    <source>
        <dbReference type="EMBL" id="GID09710.1"/>
    </source>
</evidence>
<feature type="site" description="Important for tRNA non-discrimination" evidence="9">
    <location>
        <position position="78"/>
    </location>
</feature>
<comment type="subcellular location">
    <subcellularLocation>
        <location evidence="1 9">Cytoplasm</location>
    </subcellularLocation>
</comment>
<keyword evidence="6 9" id="KW-0067">ATP-binding</keyword>
<evidence type="ECO:0000256" key="3">
    <source>
        <dbReference type="ARBA" id="ARBA00022490"/>
    </source>
</evidence>
<evidence type="ECO:0000256" key="4">
    <source>
        <dbReference type="ARBA" id="ARBA00022598"/>
    </source>
</evidence>
<dbReference type="SUPFAM" id="SSF55681">
    <property type="entry name" value="Class II aaRS and biotin synthetases"/>
    <property type="match status" value="1"/>
</dbReference>
<dbReference type="Proteomes" id="UP000612808">
    <property type="component" value="Unassembled WGS sequence"/>
</dbReference>
<evidence type="ECO:0000313" key="12">
    <source>
        <dbReference type="Proteomes" id="UP000612808"/>
    </source>
</evidence>
<dbReference type="EC" id="6.1.1.23" evidence="9"/>
<evidence type="ECO:0000256" key="2">
    <source>
        <dbReference type="ARBA" id="ARBA00005312"/>
    </source>
</evidence>
<dbReference type="AlphaFoldDB" id="A0A8J3NAH4"/>
<dbReference type="RefSeq" id="WP_203654682.1">
    <property type="nucleotide sequence ID" value="NZ_BAAAZM010000002.1"/>
</dbReference>
<keyword evidence="12" id="KW-1185">Reference proteome</keyword>
<evidence type="ECO:0000256" key="1">
    <source>
        <dbReference type="ARBA" id="ARBA00004496"/>
    </source>
</evidence>
<dbReference type="PANTHER" id="PTHR43450">
    <property type="entry name" value="ASPARTYL-TRNA SYNTHETASE"/>
    <property type="match status" value="1"/>
</dbReference>
<dbReference type="InterPro" id="IPR004523">
    <property type="entry name" value="Asp-tRNA_synthase_2"/>
</dbReference>
<proteinExistence type="inferred from homology"/>
<dbReference type="InterPro" id="IPR006195">
    <property type="entry name" value="aa-tRNA-synth_II"/>
</dbReference>
<dbReference type="PRINTS" id="PR01042">
    <property type="entry name" value="TRNASYNTHASP"/>
</dbReference>
<keyword evidence="5 9" id="KW-0547">Nucleotide-binding</keyword>
<dbReference type="EMBL" id="BOMB01000003">
    <property type="protein sequence ID" value="GID09710.1"/>
    <property type="molecule type" value="Genomic_DNA"/>
</dbReference>
<comment type="function">
    <text evidence="9">Aspartyl-tRNA synthetase with relaxed tRNA specificity since it is able to aspartylate not only its cognate tRNA(Asp) but also tRNA(Asn). Reaction proceeds in two steps: L-aspartate is first activated by ATP to form Asp-AMP and then transferred to the acceptor end of tRNA(Asp/Asn).</text>
</comment>
<keyword evidence="3 9" id="KW-0963">Cytoplasm</keyword>
<evidence type="ECO:0000256" key="6">
    <source>
        <dbReference type="ARBA" id="ARBA00022840"/>
    </source>
</evidence>
<dbReference type="PROSITE" id="PS50862">
    <property type="entry name" value="AA_TRNA_LIGASE_II"/>
    <property type="match status" value="1"/>
</dbReference>
<dbReference type="InterPro" id="IPR004364">
    <property type="entry name" value="Aa-tRNA-synt_II"/>
</dbReference>
<feature type="region of interest" description="Aspartate" evidence="9">
    <location>
        <begin position="186"/>
        <end position="189"/>
    </location>
</feature>
<gene>
    <name evidence="11" type="primary">aspC</name>
    <name evidence="9" type="synonym">aspS</name>
    <name evidence="11" type="ORF">Aru02nite_05990</name>
</gene>
<evidence type="ECO:0000256" key="7">
    <source>
        <dbReference type="ARBA" id="ARBA00022917"/>
    </source>
</evidence>
<comment type="caution">
    <text evidence="11">The sequence shown here is derived from an EMBL/GenBank/DDBJ whole genome shotgun (WGS) entry which is preliminary data.</text>
</comment>
<dbReference type="GO" id="GO:0004815">
    <property type="term" value="F:aspartate-tRNA ligase activity"/>
    <property type="evidence" value="ECO:0007669"/>
    <property type="project" value="UniProtKB-UniRule"/>
</dbReference>
<evidence type="ECO:0000256" key="9">
    <source>
        <dbReference type="HAMAP-Rule" id="MF_02075"/>
    </source>
</evidence>
<dbReference type="Pfam" id="PF01336">
    <property type="entry name" value="tRNA_anti-codon"/>
    <property type="match status" value="1"/>
</dbReference>
<feature type="binding site" evidence="9">
    <location>
        <position position="164"/>
    </location>
    <ligand>
        <name>L-aspartate</name>
        <dbReference type="ChEBI" id="CHEBI:29991"/>
    </ligand>
</feature>
<feature type="domain" description="Aminoacyl-transfer RNA synthetases class-II family profile" evidence="10">
    <location>
        <begin position="141"/>
        <end position="432"/>
    </location>
</feature>
<protein>
    <recommendedName>
        <fullName evidence="9">Aspartate--tRNA(Asp/Asn) ligase</fullName>
        <ecNumber evidence="9">6.1.1.23</ecNumber>
    </recommendedName>
    <alternativeName>
        <fullName evidence="9">Aspartyl-tRNA synthetase</fullName>
        <shortName evidence="9">AspRS</shortName>
    </alternativeName>
    <alternativeName>
        <fullName evidence="9">Non-discriminating aspartyl-tRNA synthetase</fullName>
        <shortName evidence="9">ND-AspRS</shortName>
    </alternativeName>
</protein>
<keyword evidence="7 9" id="KW-0648">Protein biosynthesis</keyword>